<dbReference type="KEGG" id="xbc:ELE36_09210"/>
<dbReference type="EC" id="2.3.2.6" evidence="10 15"/>
<evidence type="ECO:0000313" key="16">
    <source>
        <dbReference type="EMBL" id="QBB70526.1"/>
    </source>
</evidence>
<comment type="catalytic activity">
    <reaction evidence="6 15">
        <text>N-terminal L-arginyl-[protein] + L-leucyl-tRNA(Leu) = N-terminal L-leucyl-L-arginyl-[protein] + tRNA(Leu) + H(+)</text>
        <dbReference type="Rhea" id="RHEA:50416"/>
        <dbReference type="Rhea" id="RHEA-COMP:9613"/>
        <dbReference type="Rhea" id="RHEA-COMP:9622"/>
        <dbReference type="Rhea" id="RHEA-COMP:12672"/>
        <dbReference type="Rhea" id="RHEA-COMP:12673"/>
        <dbReference type="ChEBI" id="CHEBI:15378"/>
        <dbReference type="ChEBI" id="CHEBI:64719"/>
        <dbReference type="ChEBI" id="CHEBI:78442"/>
        <dbReference type="ChEBI" id="CHEBI:78494"/>
        <dbReference type="ChEBI" id="CHEBI:133044"/>
        <dbReference type="EC" id="2.3.2.6"/>
    </reaction>
</comment>
<gene>
    <name evidence="15" type="primary">aat</name>
    <name evidence="16" type="ORF">ELE36_09210</name>
</gene>
<dbReference type="InterPro" id="IPR004616">
    <property type="entry name" value="Leu/Phe-tRNA_Trfase"/>
</dbReference>
<keyword evidence="2 15" id="KW-0963">Cytoplasm</keyword>
<protein>
    <recommendedName>
        <fullName evidence="11 15">Leucyl/phenylalanyl-tRNA--protein transferase</fullName>
        <ecNumber evidence="10 15">2.3.2.6</ecNumber>
    </recommendedName>
    <alternativeName>
        <fullName evidence="12 15">L/F-transferase</fullName>
    </alternativeName>
    <alternativeName>
        <fullName evidence="13 15">Leucyltransferase</fullName>
    </alternativeName>
    <alternativeName>
        <fullName evidence="14 15">Phenyalanyltransferase</fullName>
    </alternativeName>
</protein>
<comment type="function">
    <text evidence="8 15">Functions in the N-end rule pathway of protein degradation where it conjugates Leu, Phe and, less efficiently, Met from aminoacyl-tRNAs to the N-termini of proteins containing an N-terminal arginine or lysine.</text>
</comment>
<dbReference type="Gene3D" id="3.30.70.3550">
    <property type="entry name" value="Leucyl/phenylalanyl-tRNA-protein transferase, N-terminal domain"/>
    <property type="match status" value="1"/>
</dbReference>
<dbReference type="FunFam" id="3.30.70.3550:FF:000001">
    <property type="entry name" value="Leucyl/phenylalanyl-tRNA--protein transferase"/>
    <property type="match status" value="1"/>
</dbReference>
<organism evidence="16 17">
    <name type="scientific">Pseudolysobacter antarcticus</name>
    <dbReference type="NCBI Taxonomy" id="2511995"/>
    <lineage>
        <taxon>Bacteria</taxon>
        <taxon>Pseudomonadati</taxon>
        <taxon>Pseudomonadota</taxon>
        <taxon>Gammaproteobacteria</taxon>
        <taxon>Lysobacterales</taxon>
        <taxon>Rhodanobacteraceae</taxon>
        <taxon>Pseudolysobacter</taxon>
    </lineage>
</organism>
<dbReference type="InterPro" id="IPR016181">
    <property type="entry name" value="Acyl_CoA_acyltransferase"/>
</dbReference>
<dbReference type="Proteomes" id="UP000291562">
    <property type="component" value="Chromosome"/>
</dbReference>
<proteinExistence type="inferred from homology"/>
<dbReference type="GO" id="GO:0030163">
    <property type="term" value="P:protein catabolic process"/>
    <property type="evidence" value="ECO:0007669"/>
    <property type="project" value="UniProtKB-UniRule"/>
</dbReference>
<evidence type="ECO:0000256" key="12">
    <source>
        <dbReference type="ARBA" id="ARBA00077136"/>
    </source>
</evidence>
<dbReference type="Pfam" id="PF03588">
    <property type="entry name" value="Leu_Phe_trans"/>
    <property type="match status" value="1"/>
</dbReference>
<dbReference type="PANTHER" id="PTHR30098">
    <property type="entry name" value="LEUCYL/PHENYLALANYL-TRNA--PROTEIN TRANSFERASE"/>
    <property type="match status" value="1"/>
</dbReference>
<keyword evidence="17" id="KW-1185">Reference proteome</keyword>
<accession>A0A411HJ19</accession>
<evidence type="ECO:0000256" key="9">
    <source>
        <dbReference type="ARBA" id="ARBA00061535"/>
    </source>
</evidence>
<name>A0A411HJ19_9GAMM</name>
<evidence type="ECO:0000256" key="1">
    <source>
        <dbReference type="ARBA" id="ARBA00004496"/>
    </source>
</evidence>
<comment type="subcellular location">
    <subcellularLocation>
        <location evidence="1 15">Cytoplasm</location>
    </subcellularLocation>
</comment>
<dbReference type="RefSeq" id="WP_129832784.1">
    <property type="nucleotide sequence ID" value="NZ_CP035704.1"/>
</dbReference>
<keyword evidence="3 15" id="KW-0808">Transferase</keyword>
<evidence type="ECO:0000256" key="4">
    <source>
        <dbReference type="ARBA" id="ARBA00023315"/>
    </source>
</evidence>
<comment type="similarity">
    <text evidence="9 15">Belongs to the L/F-transferase family.</text>
</comment>
<evidence type="ECO:0000256" key="8">
    <source>
        <dbReference type="ARBA" id="ARBA00054043"/>
    </source>
</evidence>
<dbReference type="SUPFAM" id="SSF55729">
    <property type="entry name" value="Acyl-CoA N-acyltransferases (Nat)"/>
    <property type="match status" value="1"/>
</dbReference>
<dbReference type="InterPro" id="IPR042203">
    <property type="entry name" value="Leu/Phe-tRNA_Trfase_C"/>
</dbReference>
<evidence type="ECO:0000256" key="11">
    <source>
        <dbReference type="ARBA" id="ARBA00074372"/>
    </source>
</evidence>
<evidence type="ECO:0000256" key="14">
    <source>
        <dbReference type="ARBA" id="ARBA00083640"/>
    </source>
</evidence>
<evidence type="ECO:0000256" key="10">
    <source>
        <dbReference type="ARBA" id="ARBA00066767"/>
    </source>
</evidence>
<reference evidence="16 17" key="1">
    <citation type="submission" date="2019-01" db="EMBL/GenBank/DDBJ databases">
        <title>Pseudolysobacter antarctica gen. nov., sp. nov., isolated from Fildes Peninsula, Antarctica.</title>
        <authorList>
            <person name="Wei Z."/>
            <person name="Peng F."/>
        </authorList>
    </citation>
    <scope>NUCLEOTIDE SEQUENCE [LARGE SCALE GENOMIC DNA]</scope>
    <source>
        <strain evidence="16 17">AQ6-296</strain>
    </source>
</reference>
<dbReference type="Gene3D" id="3.40.630.70">
    <property type="entry name" value="Leucyl/phenylalanyl-tRNA-protein transferase, C-terminal domain"/>
    <property type="match status" value="1"/>
</dbReference>
<dbReference type="AlphaFoldDB" id="A0A411HJ19"/>
<dbReference type="GO" id="GO:0008914">
    <property type="term" value="F:leucyl-tRNA--protein transferase activity"/>
    <property type="evidence" value="ECO:0007669"/>
    <property type="project" value="UniProtKB-UniRule"/>
</dbReference>
<dbReference type="GO" id="GO:0005737">
    <property type="term" value="C:cytoplasm"/>
    <property type="evidence" value="ECO:0007669"/>
    <property type="project" value="UniProtKB-SubCell"/>
</dbReference>
<comment type="catalytic activity">
    <reaction evidence="5 15">
        <text>L-phenylalanyl-tRNA(Phe) + an N-terminal L-alpha-aminoacyl-[protein] = an N-terminal L-phenylalanyl-L-alpha-aminoacyl-[protein] + tRNA(Phe)</text>
        <dbReference type="Rhea" id="RHEA:43632"/>
        <dbReference type="Rhea" id="RHEA-COMP:9668"/>
        <dbReference type="Rhea" id="RHEA-COMP:9699"/>
        <dbReference type="Rhea" id="RHEA-COMP:10636"/>
        <dbReference type="Rhea" id="RHEA-COMP:10637"/>
        <dbReference type="ChEBI" id="CHEBI:78442"/>
        <dbReference type="ChEBI" id="CHEBI:78531"/>
        <dbReference type="ChEBI" id="CHEBI:78597"/>
        <dbReference type="ChEBI" id="CHEBI:83561"/>
        <dbReference type="EC" id="2.3.2.6"/>
    </reaction>
</comment>
<dbReference type="InterPro" id="IPR042221">
    <property type="entry name" value="Leu/Phe-tRNA_Trfase_N"/>
</dbReference>
<evidence type="ECO:0000256" key="7">
    <source>
        <dbReference type="ARBA" id="ARBA00051538"/>
    </source>
</evidence>
<keyword evidence="4 15" id="KW-0012">Acyltransferase</keyword>
<evidence type="ECO:0000313" key="17">
    <source>
        <dbReference type="Proteomes" id="UP000291562"/>
    </source>
</evidence>
<evidence type="ECO:0000256" key="5">
    <source>
        <dbReference type="ARBA" id="ARBA00050607"/>
    </source>
</evidence>
<evidence type="ECO:0000256" key="2">
    <source>
        <dbReference type="ARBA" id="ARBA00022490"/>
    </source>
</evidence>
<evidence type="ECO:0000256" key="6">
    <source>
        <dbReference type="ARBA" id="ARBA00050652"/>
    </source>
</evidence>
<dbReference type="NCBIfam" id="TIGR00667">
    <property type="entry name" value="aat"/>
    <property type="match status" value="1"/>
</dbReference>
<dbReference type="EMBL" id="CP035704">
    <property type="protein sequence ID" value="QBB70526.1"/>
    <property type="molecule type" value="Genomic_DNA"/>
</dbReference>
<evidence type="ECO:0000256" key="13">
    <source>
        <dbReference type="ARBA" id="ARBA00077165"/>
    </source>
</evidence>
<dbReference type="OrthoDB" id="9790282at2"/>
<sequence length="241" mass="27341">MSRLKILHPLRLDAFPAVDLALQEPNGLLAMGGDLSVARLLDAYRHGIFPWYSADDPILWWSPDPRMVFATDRLHVPRRLQRWLRQCDWQIRADHAFRDVMSACAEPRDAGGGTWITEEMLNAYNALHNAGHAHSVEVYDGEILLGGIYGVAIGRMFFGESMFSRATNASKVALIGLCRALHAWGFALLDAQVTSAHLQTLGAREISRRDFIAHVEDYVQRVDQIGHWRERFGQHIVRDLF</sequence>
<evidence type="ECO:0000256" key="15">
    <source>
        <dbReference type="HAMAP-Rule" id="MF_00688"/>
    </source>
</evidence>
<evidence type="ECO:0000256" key="3">
    <source>
        <dbReference type="ARBA" id="ARBA00022679"/>
    </source>
</evidence>
<dbReference type="PANTHER" id="PTHR30098:SF2">
    <property type="entry name" value="LEUCYL_PHENYLALANYL-TRNA--PROTEIN TRANSFERASE"/>
    <property type="match status" value="1"/>
</dbReference>
<comment type="catalytic activity">
    <reaction evidence="7 15">
        <text>N-terminal L-lysyl-[protein] + L-leucyl-tRNA(Leu) = N-terminal L-leucyl-L-lysyl-[protein] + tRNA(Leu) + H(+)</text>
        <dbReference type="Rhea" id="RHEA:12340"/>
        <dbReference type="Rhea" id="RHEA-COMP:9613"/>
        <dbReference type="Rhea" id="RHEA-COMP:9622"/>
        <dbReference type="Rhea" id="RHEA-COMP:12670"/>
        <dbReference type="Rhea" id="RHEA-COMP:12671"/>
        <dbReference type="ChEBI" id="CHEBI:15378"/>
        <dbReference type="ChEBI" id="CHEBI:65249"/>
        <dbReference type="ChEBI" id="CHEBI:78442"/>
        <dbReference type="ChEBI" id="CHEBI:78494"/>
        <dbReference type="ChEBI" id="CHEBI:133043"/>
        <dbReference type="EC" id="2.3.2.6"/>
    </reaction>
</comment>
<dbReference type="HAMAP" id="MF_00688">
    <property type="entry name" value="Leu_Phe_trans"/>
    <property type="match status" value="1"/>
</dbReference>